<dbReference type="RefSeq" id="WP_093754952.1">
    <property type="nucleotide sequence ID" value="NZ_BSYN01000002.1"/>
</dbReference>
<proteinExistence type="predicted"/>
<dbReference type="AlphaFoldDB" id="A0A1H3EJN9"/>
<accession>A0A1H3EJN9</accession>
<protein>
    <submittedName>
        <fullName evidence="1">Bacteriophage HK97-gp10, putative tail-component</fullName>
    </submittedName>
</protein>
<gene>
    <name evidence="1" type="ORF">SAMN05660923_02934</name>
</gene>
<evidence type="ECO:0000313" key="1">
    <source>
        <dbReference type="EMBL" id="SDX78805.1"/>
    </source>
</evidence>
<dbReference type="EMBL" id="FNNG01000020">
    <property type="protein sequence ID" value="SDX78805.1"/>
    <property type="molecule type" value="Genomic_DNA"/>
</dbReference>
<keyword evidence="2" id="KW-1185">Reference proteome</keyword>
<evidence type="ECO:0000313" key="2">
    <source>
        <dbReference type="Proteomes" id="UP000198828"/>
    </source>
</evidence>
<sequence length="181" mass="20830">MAYNYFKIVVNQDKLDKLFSKYGEELTEKAIRVVNKYTNKISNEAKKIIDESGYRDTGRLINSIKHSIYAYIDRIIGEVNGGTKYAQYIHEGVKHPTKSSERTVPFFVPFKVAPTLFKWAVRNKVIESIDGVYRLASTGQIVEPDRGGLQVHIAPAKYFEKPFNQYKDQFVEEVSNIINKN</sequence>
<dbReference type="OrthoDB" id="3034882at2"/>
<reference evidence="1 2" key="1">
    <citation type="submission" date="2016-10" db="EMBL/GenBank/DDBJ databases">
        <authorList>
            <person name="de Groot N.N."/>
        </authorList>
    </citation>
    <scope>NUCLEOTIDE SEQUENCE [LARGE SCALE GENOMIC DNA]</scope>
    <source>
        <strain evidence="1 2">DSM 23310</strain>
    </source>
</reference>
<name>A0A1H3EJN9_9FIRM</name>
<organism evidence="1 2">
    <name type="scientific">Tepidimicrobium xylanilyticum</name>
    <dbReference type="NCBI Taxonomy" id="1123352"/>
    <lineage>
        <taxon>Bacteria</taxon>
        <taxon>Bacillati</taxon>
        <taxon>Bacillota</taxon>
        <taxon>Tissierellia</taxon>
        <taxon>Tissierellales</taxon>
        <taxon>Tepidimicrobiaceae</taxon>
        <taxon>Tepidimicrobium</taxon>
    </lineage>
</organism>
<dbReference type="Proteomes" id="UP000198828">
    <property type="component" value="Unassembled WGS sequence"/>
</dbReference>